<keyword evidence="1" id="KW-0238">DNA-binding</keyword>
<organism evidence="1">
    <name type="scientific">Rhodotorula babjevae</name>
    <dbReference type="NCBI Taxonomy" id="86837"/>
    <lineage>
        <taxon>Eukaryota</taxon>
        <taxon>Fungi</taxon>
        <taxon>Dikarya</taxon>
        <taxon>Basidiomycota</taxon>
        <taxon>Pucciniomycotina</taxon>
        <taxon>Microbotryomycetes</taxon>
        <taxon>Sporidiobolales</taxon>
        <taxon>Sporidiobolaceae</taxon>
        <taxon>Rhodotorula</taxon>
    </lineage>
</organism>
<keyword evidence="1" id="KW-0371">Homeobox</keyword>
<reference evidence="1" key="1">
    <citation type="journal article" date="2011" name="BMC Evol. Biol.">
        <title>Evidence for maintenance of sex determinants but not of sexual stages in red yeasts, a group of early diverged basidiomycetes.</title>
        <authorList>
            <person name="Coelho M.A."/>
            <person name="Goncalves P."/>
            <person name="Sampaio J.P."/>
        </authorList>
    </citation>
    <scope>NUCLEOTIDE SEQUENCE</scope>
    <source>
        <strain evidence="1">CBS 9071</strain>
    </source>
</reference>
<accession>G8H2P8</accession>
<gene>
    <name evidence="1" type="primary">HD2</name>
</gene>
<dbReference type="EMBL" id="JN246621">
    <property type="protein sequence ID" value="AER30256.1"/>
    <property type="molecule type" value="Genomic_DNA"/>
</dbReference>
<sequence>MAAADYARAAASAEAFLARIDHARPSSHIRPKPVELRWVPSVVSLATDLRALGCSDDAGHALDTVFRDSCRRLADVCQSLLSERLAQLSDTFDIGEQSKLEEWQRALASSFQRRYCTAGDDMRNWLLDEVRSA</sequence>
<evidence type="ECO:0000313" key="1">
    <source>
        <dbReference type="EMBL" id="AER30256.1"/>
    </source>
</evidence>
<dbReference type="GO" id="GO:0003677">
    <property type="term" value="F:DNA binding"/>
    <property type="evidence" value="ECO:0007669"/>
    <property type="project" value="UniProtKB-KW"/>
</dbReference>
<feature type="non-terminal residue" evidence="1">
    <location>
        <position position="133"/>
    </location>
</feature>
<proteinExistence type="predicted"/>
<dbReference type="AlphaFoldDB" id="G8H2P8"/>
<protein>
    <submittedName>
        <fullName evidence="1">Homeodomain transcription factor HD2</fullName>
    </submittedName>
</protein>
<name>G8H2P8_9BASI</name>